<keyword evidence="2" id="KW-1185">Reference proteome</keyword>
<sequence>MAMSTRTRHLFLRYRLLFLFNDVKLTHQPNLTNETITLLAPENFPSHTDYSIVRPSCQLASQLLQSAPRFLVTMTEGDLHLSKESDSKGRKVNWAELDAMRDKDGRPYLPNFARYPTPQHDRAEESFFTKRASWILDHLSGMLVFETHQPLPSGVRGMTQRLPGPLEPALAKAFPRGVRSRIAVSRKLYDELSDRTKAAQVRNRPSRSLLILQFQLAKLLLHELGHALSNAVQGNTSYGESFHRDCDLAEMGYALENAVFGGVLDMNTTLCAANLDLCVNARRELPQLMSQANFALHAWPDGKTQYHYEKLGNRLFRSKRKMPPVTKVQRVDMKFLTALFSDGFWCQEHVFEPLALPVKGTWYEQIDKNSSTEHIEEVACEISDLADVEYPKRELQEIVAREIASGTRSPFPSNSTAIFELPVPLSPSHRAIAYMANKPLPTLPINRVAAQMDLPGPTSYKILEQDGSIQAGQLHESMKIVPIAALHLERETGSKRSTSNTVLNMNVSDISVTFMVPEGSINYNQLVNFGNVLPGD</sequence>
<dbReference type="AlphaFoldDB" id="A0AAI8Z109"/>
<comment type="caution">
    <text evidence="1">The sequence shown here is derived from an EMBL/GenBank/DDBJ whole genome shotgun (WGS) entry which is preliminary data.</text>
</comment>
<organism evidence="1 2">
    <name type="scientific">Lecanosticta acicola</name>
    <dbReference type="NCBI Taxonomy" id="111012"/>
    <lineage>
        <taxon>Eukaryota</taxon>
        <taxon>Fungi</taxon>
        <taxon>Dikarya</taxon>
        <taxon>Ascomycota</taxon>
        <taxon>Pezizomycotina</taxon>
        <taxon>Dothideomycetes</taxon>
        <taxon>Dothideomycetidae</taxon>
        <taxon>Mycosphaerellales</taxon>
        <taxon>Mycosphaerellaceae</taxon>
        <taxon>Lecanosticta</taxon>
    </lineage>
</organism>
<protein>
    <submittedName>
        <fullName evidence="1">Uncharacterized protein</fullName>
    </submittedName>
</protein>
<name>A0AAI8Z109_9PEZI</name>
<evidence type="ECO:0000313" key="1">
    <source>
        <dbReference type="EMBL" id="CAK4030469.1"/>
    </source>
</evidence>
<dbReference type="EMBL" id="CAVMBE010000037">
    <property type="protein sequence ID" value="CAK4030469.1"/>
    <property type="molecule type" value="Genomic_DNA"/>
</dbReference>
<evidence type="ECO:0000313" key="2">
    <source>
        <dbReference type="Proteomes" id="UP001296104"/>
    </source>
</evidence>
<reference evidence="1" key="1">
    <citation type="submission" date="2023-11" db="EMBL/GenBank/DDBJ databases">
        <authorList>
            <person name="Alioto T."/>
            <person name="Alioto T."/>
            <person name="Gomez Garrido J."/>
        </authorList>
    </citation>
    <scope>NUCLEOTIDE SEQUENCE</scope>
</reference>
<proteinExistence type="predicted"/>
<accession>A0AAI8Z109</accession>
<dbReference type="Proteomes" id="UP001296104">
    <property type="component" value="Unassembled WGS sequence"/>
</dbReference>
<gene>
    <name evidence="1" type="ORF">LECACI_7A005627</name>
</gene>